<keyword evidence="1" id="KW-0732">Signal</keyword>
<proteinExistence type="predicted"/>
<evidence type="ECO:0000313" key="4">
    <source>
        <dbReference type="Proteomes" id="UP000000493"/>
    </source>
</evidence>
<name>A0A7U3ZJN5_RUNSL</name>
<protein>
    <submittedName>
        <fullName evidence="3">YceI family protein</fullName>
    </submittedName>
</protein>
<reference evidence="3 4" key="2">
    <citation type="journal article" date="2012" name="Stand. Genomic Sci.">
        <title>Complete genome sequence of the aquatic bacterium Runella slithyformis type strain (LSU 4(T)).</title>
        <authorList>
            <person name="Copeland A."/>
            <person name="Zhang X."/>
            <person name="Misra M."/>
            <person name="Lapidus A."/>
            <person name="Nolan M."/>
            <person name="Lucas S."/>
            <person name="Deshpande S."/>
            <person name="Cheng J.F."/>
            <person name="Tapia R."/>
            <person name="Goodwin L.A."/>
            <person name="Pitluck S."/>
            <person name="Liolios K."/>
            <person name="Pagani I."/>
            <person name="Ivanova N."/>
            <person name="Mikhailova N."/>
            <person name="Pati A."/>
            <person name="Chen A."/>
            <person name="Palaniappan K."/>
            <person name="Land M."/>
            <person name="Hauser L."/>
            <person name="Pan C."/>
            <person name="Jeffries C.D."/>
            <person name="Detter J.C."/>
            <person name="Brambilla E.M."/>
            <person name="Rohde M."/>
            <person name="Djao O.D."/>
            <person name="Goker M."/>
            <person name="Sikorski J."/>
            <person name="Tindall B.J."/>
            <person name="Woyke T."/>
            <person name="Bristow J."/>
            <person name="Eisen J.A."/>
            <person name="Markowitz V."/>
            <person name="Hugenholtz P."/>
            <person name="Kyrpides N.C."/>
            <person name="Klenk H.P."/>
            <person name="Mavromatis K."/>
        </authorList>
    </citation>
    <scope>NUCLEOTIDE SEQUENCE [LARGE SCALE GENOMIC DNA]</scope>
    <source>
        <strain evidence="4">ATCC 29530 / DSM 19594 / LMG 11500 / NCIMB 11436 / LSU 4</strain>
    </source>
</reference>
<organism evidence="3 4">
    <name type="scientific">Runella slithyformis (strain ATCC 29530 / DSM 19594 / LMG 11500 / NCIMB 11436 / LSU 4)</name>
    <dbReference type="NCBI Taxonomy" id="761193"/>
    <lineage>
        <taxon>Bacteria</taxon>
        <taxon>Pseudomonadati</taxon>
        <taxon>Bacteroidota</taxon>
        <taxon>Cytophagia</taxon>
        <taxon>Cytophagales</taxon>
        <taxon>Spirosomataceae</taxon>
        <taxon>Runella</taxon>
    </lineage>
</organism>
<dbReference type="Pfam" id="PF04264">
    <property type="entry name" value="YceI"/>
    <property type="match status" value="1"/>
</dbReference>
<evidence type="ECO:0000259" key="2">
    <source>
        <dbReference type="SMART" id="SM00867"/>
    </source>
</evidence>
<dbReference type="SUPFAM" id="SSF101874">
    <property type="entry name" value="YceI-like"/>
    <property type="match status" value="1"/>
</dbReference>
<dbReference type="PANTHER" id="PTHR34406:SF1">
    <property type="entry name" value="PROTEIN YCEI"/>
    <property type="match status" value="1"/>
</dbReference>
<dbReference type="AlphaFoldDB" id="A0A7U3ZJN5"/>
<dbReference type="InterPro" id="IPR007372">
    <property type="entry name" value="Lipid/polyisoprenoid-bd_YceI"/>
</dbReference>
<keyword evidence="4" id="KW-1185">Reference proteome</keyword>
<dbReference type="SMART" id="SM00867">
    <property type="entry name" value="YceI"/>
    <property type="match status" value="1"/>
</dbReference>
<gene>
    <name evidence="3" type="ordered locus">Runsl_1934</name>
</gene>
<evidence type="ECO:0000256" key="1">
    <source>
        <dbReference type="SAM" id="SignalP"/>
    </source>
</evidence>
<dbReference type="EMBL" id="CP002859">
    <property type="protein sequence ID" value="AEI48355.1"/>
    <property type="molecule type" value="Genomic_DNA"/>
</dbReference>
<feature type="signal peptide" evidence="1">
    <location>
        <begin position="1"/>
        <end position="17"/>
    </location>
</feature>
<dbReference type="Proteomes" id="UP000000493">
    <property type="component" value="Chromosome"/>
</dbReference>
<feature type="domain" description="Lipid/polyisoprenoid-binding YceI-like" evidence="2">
    <location>
        <begin position="22"/>
        <end position="196"/>
    </location>
</feature>
<sequence>MKKLFILTLFLSFSAYSQEKMGLSLKESTIFWKGNYAVGNKGHEGTLQLLSGTLTRTADGKITGGRFVMDMNSIKNTDEEDEKGRKNLEDHLKSNDFFDVQKYPTATFTIVQIAPAALPNRYSVTGDLVMKGFSNRIVFTALINQNKEAISVKADHTLIRTLWGITYKSQGAFDFGNLKNDLISNAVPIRMELLFRKNDTGRITLHYISFST</sequence>
<dbReference type="Gene3D" id="2.40.128.110">
    <property type="entry name" value="Lipid/polyisoprenoid-binding, YceI-like"/>
    <property type="match status" value="1"/>
</dbReference>
<dbReference type="PANTHER" id="PTHR34406">
    <property type="entry name" value="PROTEIN YCEI"/>
    <property type="match status" value="1"/>
</dbReference>
<feature type="chain" id="PRO_5030672117" evidence="1">
    <location>
        <begin position="18"/>
        <end position="212"/>
    </location>
</feature>
<accession>A0A7U3ZJN5</accession>
<reference evidence="4" key="1">
    <citation type="submission" date="2011-06" db="EMBL/GenBank/DDBJ databases">
        <title>The complete genome of chromosome of Runella slithyformis DSM 19594.</title>
        <authorList>
            <consortium name="US DOE Joint Genome Institute (JGI-PGF)"/>
            <person name="Lucas S."/>
            <person name="Han J."/>
            <person name="Lapidus A."/>
            <person name="Bruce D."/>
            <person name="Goodwin L."/>
            <person name="Pitluck S."/>
            <person name="Peters L."/>
            <person name="Kyrpides N."/>
            <person name="Mavromatis K."/>
            <person name="Ivanova N."/>
            <person name="Ovchinnikova G."/>
            <person name="Zhang X."/>
            <person name="Misra M."/>
            <person name="Detter J.C."/>
            <person name="Tapia R."/>
            <person name="Han C."/>
            <person name="Land M."/>
            <person name="Hauser L."/>
            <person name="Markowitz V."/>
            <person name="Cheng J.-F."/>
            <person name="Hugenholtz P."/>
            <person name="Woyke T."/>
            <person name="Wu D."/>
            <person name="Tindall B."/>
            <person name="Faehrich R."/>
            <person name="Brambilla E."/>
            <person name="Klenk H.-P."/>
            <person name="Eisen J.A."/>
        </authorList>
    </citation>
    <scope>NUCLEOTIDE SEQUENCE [LARGE SCALE GENOMIC DNA]</scope>
    <source>
        <strain evidence="4">ATCC 29530 / DSM 19594 / LMG 11500 / NCIMB 11436 / LSU 4</strain>
    </source>
</reference>
<evidence type="ECO:0000313" key="3">
    <source>
        <dbReference type="EMBL" id="AEI48355.1"/>
    </source>
</evidence>
<dbReference type="KEGG" id="rsi:Runsl_1934"/>
<dbReference type="InterPro" id="IPR036761">
    <property type="entry name" value="TTHA0802/YceI-like_sf"/>
</dbReference>